<dbReference type="Proteomes" id="UP000309174">
    <property type="component" value="Unassembled WGS sequence"/>
</dbReference>
<feature type="transmembrane region" description="Helical" evidence="1">
    <location>
        <begin position="6"/>
        <end position="25"/>
    </location>
</feature>
<comment type="caution">
    <text evidence="2">The sequence shown here is derived from an EMBL/GenBank/DDBJ whole genome shotgun (WGS) entry which is preliminary data.</text>
</comment>
<protein>
    <recommendedName>
        <fullName evidence="4">Integral membrane protein</fullName>
    </recommendedName>
</protein>
<keyword evidence="1" id="KW-1133">Transmembrane helix</keyword>
<gene>
    <name evidence="2" type="ORF">ETD83_26270</name>
</gene>
<feature type="transmembrane region" description="Helical" evidence="1">
    <location>
        <begin position="64"/>
        <end position="84"/>
    </location>
</feature>
<dbReference type="EMBL" id="VCKW01000154">
    <property type="protein sequence ID" value="TMQ92953.1"/>
    <property type="molecule type" value="Genomic_DNA"/>
</dbReference>
<keyword evidence="1" id="KW-0472">Membrane</keyword>
<dbReference type="AlphaFoldDB" id="A0A5C4J8Q2"/>
<dbReference type="RefSeq" id="WP_138647877.1">
    <property type="nucleotide sequence ID" value="NZ_VCKW01000154.1"/>
</dbReference>
<keyword evidence="1" id="KW-0812">Transmembrane</keyword>
<keyword evidence="3" id="KW-1185">Reference proteome</keyword>
<evidence type="ECO:0000313" key="3">
    <source>
        <dbReference type="Proteomes" id="UP000309174"/>
    </source>
</evidence>
<sequence>MDALRVILLICHLAALAGVVVAFVAHLSASRSFLRVLAGAAGGLLGTGLLLLAVDALDDESINWAKMITKLVISTAVLAAALLARSREDGERPGTFFYGAGLLALVNTIVAVAWT</sequence>
<feature type="transmembrane region" description="Helical" evidence="1">
    <location>
        <begin position="32"/>
        <end position="52"/>
    </location>
</feature>
<evidence type="ECO:0008006" key="4">
    <source>
        <dbReference type="Google" id="ProtNLM"/>
    </source>
</evidence>
<accession>A0A5C4J8Q2</accession>
<organism evidence="2 3">
    <name type="scientific">Actinomadura soli</name>
    <dbReference type="NCBI Taxonomy" id="2508997"/>
    <lineage>
        <taxon>Bacteria</taxon>
        <taxon>Bacillati</taxon>
        <taxon>Actinomycetota</taxon>
        <taxon>Actinomycetes</taxon>
        <taxon>Streptosporangiales</taxon>
        <taxon>Thermomonosporaceae</taxon>
        <taxon>Actinomadura</taxon>
    </lineage>
</organism>
<feature type="transmembrane region" description="Helical" evidence="1">
    <location>
        <begin position="96"/>
        <end position="114"/>
    </location>
</feature>
<evidence type="ECO:0000313" key="2">
    <source>
        <dbReference type="EMBL" id="TMQ92953.1"/>
    </source>
</evidence>
<proteinExistence type="predicted"/>
<reference evidence="2 3" key="1">
    <citation type="submission" date="2019-05" db="EMBL/GenBank/DDBJ databases">
        <title>Draft genome sequence of Actinomadura sp. 14C53.</title>
        <authorList>
            <person name="Saricaoglu S."/>
            <person name="Isik K."/>
        </authorList>
    </citation>
    <scope>NUCLEOTIDE SEQUENCE [LARGE SCALE GENOMIC DNA]</scope>
    <source>
        <strain evidence="2 3">14C53</strain>
    </source>
</reference>
<evidence type="ECO:0000256" key="1">
    <source>
        <dbReference type="SAM" id="Phobius"/>
    </source>
</evidence>
<name>A0A5C4J8Q2_9ACTN</name>